<gene>
    <name evidence="1" type="ORF">AC579_4471</name>
</gene>
<evidence type="ECO:0000313" key="1">
    <source>
        <dbReference type="EMBL" id="KXS93594.1"/>
    </source>
</evidence>
<reference evidence="1 2" key="1">
    <citation type="submission" date="2015-07" db="EMBL/GenBank/DDBJ databases">
        <title>Comparative genomics of the Sigatoka disease complex on banana suggests a link between parallel evolutionary changes in Pseudocercospora fijiensis and Pseudocercospora eumusae and increased virulence on the banana host.</title>
        <authorList>
            <person name="Chang T.-C."/>
            <person name="Salvucci A."/>
            <person name="Crous P.W."/>
            <person name="Stergiopoulos I."/>
        </authorList>
    </citation>
    <scope>NUCLEOTIDE SEQUENCE [LARGE SCALE GENOMIC DNA]</scope>
    <source>
        <strain evidence="1 2">CBS 116634</strain>
    </source>
</reference>
<dbReference type="EMBL" id="LFZO01001138">
    <property type="protein sequence ID" value="KXS93594.1"/>
    <property type="molecule type" value="Genomic_DNA"/>
</dbReference>
<organism evidence="1 2">
    <name type="scientific">Pseudocercospora musae</name>
    <dbReference type="NCBI Taxonomy" id="113226"/>
    <lineage>
        <taxon>Eukaryota</taxon>
        <taxon>Fungi</taxon>
        <taxon>Dikarya</taxon>
        <taxon>Ascomycota</taxon>
        <taxon>Pezizomycotina</taxon>
        <taxon>Dothideomycetes</taxon>
        <taxon>Dothideomycetidae</taxon>
        <taxon>Mycosphaerellales</taxon>
        <taxon>Mycosphaerellaceae</taxon>
        <taxon>Pseudocercospora</taxon>
    </lineage>
</organism>
<sequence length="65" mass="6601">MESTICVGKRQAAASQTYNFTFVYATNAGSLYTLSAYVAQAQNADVALGSVSVVANTSSSSGQAA</sequence>
<proteinExistence type="predicted"/>
<name>A0A139GTS5_9PEZI</name>
<dbReference type="AlphaFoldDB" id="A0A139GTS5"/>
<protein>
    <submittedName>
        <fullName evidence="1">Uncharacterized protein</fullName>
    </submittedName>
</protein>
<dbReference type="Proteomes" id="UP000073492">
    <property type="component" value="Unassembled WGS sequence"/>
</dbReference>
<keyword evidence="2" id="KW-1185">Reference proteome</keyword>
<accession>A0A139GTS5</accession>
<evidence type="ECO:0000313" key="2">
    <source>
        <dbReference type="Proteomes" id="UP000073492"/>
    </source>
</evidence>
<comment type="caution">
    <text evidence="1">The sequence shown here is derived from an EMBL/GenBank/DDBJ whole genome shotgun (WGS) entry which is preliminary data.</text>
</comment>